<evidence type="ECO:0000313" key="2">
    <source>
        <dbReference type="EMBL" id="QGR21266.1"/>
    </source>
</evidence>
<dbReference type="Proteomes" id="UP000474054">
    <property type="component" value="Unassembled WGS sequence"/>
</dbReference>
<dbReference type="EMBL" id="WHYS01000002">
    <property type="protein sequence ID" value="MQL56195.1"/>
    <property type="molecule type" value="Genomic_DNA"/>
</dbReference>
<keyword evidence="2" id="KW-0547">Nucleotide-binding</keyword>
<keyword evidence="2" id="KW-0378">Hydrolase</keyword>
<name>A0A650CTY3_ACIAM</name>
<organism evidence="2 3">
    <name type="scientific">Acidianus ambivalens</name>
    <name type="common">Desulfurolobus ambivalens</name>
    <dbReference type="NCBI Taxonomy" id="2283"/>
    <lineage>
        <taxon>Archaea</taxon>
        <taxon>Thermoproteota</taxon>
        <taxon>Thermoprotei</taxon>
        <taxon>Sulfolobales</taxon>
        <taxon>Sulfolobaceae</taxon>
        <taxon>Acidianus</taxon>
    </lineage>
</organism>
<proteinExistence type="predicted"/>
<dbReference type="KEGG" id="aamb:D1866_04070"/>
<keyword evidence="2" id="KW-0067">ATP-binding</keyword>
<evidence type="ECO:0000313" key="4">
    <source>
        <dbReference type="Proteomes" id="UP000474054"/>
    </source>
</evidence>
<dbReference type="Pfam" id="PF05942">
    <property type="entry name" value="PaREP1"/>
    <property type="match status" value="1"/>
</dbReference>
<protein>
    <submittedName>
        <fullName evidence="2">Superfamily I DNA and RNA helicase and helicaseubunit</fullName>
    </submittedName>
</protein>
<dbReference type="GeneID" id="42778884"/>
<keyword evidence="2" id="KW-0347">Helicase</keyword>
<reference evidence="1 4" key="1">
    <citation type="submission" date="2019-10" db="EMBL/GenBank/DDBJ databases">
        <title>Comparative genomics of sulfur disproportionating microorganisms.</title>
        <authorList>
            <person name="Ward L.M."/>
            <person name="Bertran E."/>
            <person name="Johnston D."/>
        </authorList>
    </citation>
    <scope>NUCLEOTIDE SEQUENCE [LARGE SCALE GENOMIC DNA]</scope>
    <source>
        <strain evidence="1 4">DSM 3772</strain>
    </source>
</reference>
<reference evidence="2 3" key="2">
    <citation type="submission" date="2019-10" db="EMBL/GenBank/DDBJ databases">
        <title>Genome Sequences from Six Type Strain Members of the Archaeal Family Sulfolobaceae: Acidianus ambivalens, Acidianus infernus, Metallosphaera prunae, Stygiolobus azoricus, Sulfolobus metallicus, and Sulfurisphaera ohwakuensis.</title>
        <authorList>
            <person name="Counts J.A."/>
            <person name="Kelly R.M."/>
        </authorList>
    </citation>
    <scope>NUCLEOTIDE SEQUENCE [LARGE SCALE GENOMIC DNA]</scope>
    <source>
        <strain evidence="2 3">LEI 10</strain>
    </source>
</reference>
<dbReference type="Gene3D" id="1.20.120.330">
    <property type="entry name" value="Nucleotidyltransferases domain 2"/>
    <property type="match status" value="1"/>
</dbReference>
<dbReference type="EMBL" id="CP045482">
    <property type="protein sequence ID" value="QGR21266.1"/>
    <property type="molecule type" value="Genomic_DNA"/>
</dbReference>
<accession>A0A650CTY3</accession>
<keyword evidence="3" id="KW-1185">Reference proteome</keyword>
<dbReference type="InterPro" id="IPR010268">
    <property type="entry name" value="PaREP1"/>
</dbReference>
<dbReference type="Proteomes" id="UP000426328">
    <property type="component" value="Chromosome"/>
</dbReference>
<evidence type="ECO:0000313" key="3">
    <source>
        <dbReference type="Proteomes" id="UP000426328"/>
    </source>
</evidence>
<dbReference type="RefSeq" id="WP_152942668.1">
    <property type="nucleotide sequence ID" value="NZ_CP045482.1"/>
</dbReference>
<gene>
    <name evidence="2" type="ORF">D1866_04070</name>
    <name evidence="1" type="ORF">GFB69_10760</name>
</gene>
<dbReference type="PANTHER" id="PTHR34237:SF4">
    <property type="entry name" value="PAREP1 FAMILY PROTEIN"/>
    <property type="match status" value="1"/>
</dbReference>
<dbReference type="AlphaFoldDB" id="A0A650CTY3"/>
<evidence type="ECO:0000313" key="1">
    <source>
        <dbReference type="EMBL" id="MQL56195.1"/>
    </source>
</evidence>
<dbReference type="GO" id="GO:0004386">
    <property type="term" value="F:helicase activity"/>
    <property type="evidence" value="ECO:0007669"/>
    <property type="project" value="UniProtKB-KW"/>
</dbReference>
<sequence length="147" mass="16992">MKKGIDVNEVLLDALSREDPNYTSEERIKLAENYLKESEEYLNKGDAVQASEKAYKVAEEVVKALAEKFRTPEYQSFLREGRWYTYLLSMASKTLSKALGDWVINGWNSAYDLHVWGFHEGKLSLDYVKIGVEKVKEMLNEAKKLFN</sequence>
<dbReference type="PANTHER" id="PTHR34237">
    <property type="entry name" value="PAREP8-RELATED"/>
    <property type="match status" value="1"/>
</dbReference>